<dbReference type="AlphaFoldDB" id="A0AAV3TXZ0"/>
<dbReference type="InterPro" id="IPR058627">
    <property type="entry name" value="MdtA-like_C"/>
</dbReference>
<evidence type="ECO:0000313" key="9">
    <source>
        <dbReference type="Proteomes" id="UP001409585"/>
    </source>
</evidence>
<dbReference type="EMBL" id="BAABLX010000006">
    <property type="protein sequence ID" value="GAA4932995.1"/>
    <property type="molecule type" value="Genomic_DNA"/>
</dbReference>
<evidence type="ECO:0000259" key="7">
    <source>
        <dbReference type="Pfam" id="PF25967"/>
    </source>
</evidence>
<dbReference type="GO" id="GO:0005886">
    <property type="term" value="C:plasma membrane"/>
    <property type="evidence" value="ECO:0007669"/>
    <property type="project" value="UniProtKB-SubCell"/>
</dbReference>
<dbReference type="Pfam" id="PF25917">
    <property type="entry name" value="BSH_RND"/>
    <property type="match status" value="1"/>
</dbReference>
<dbReference type="Pfam" id="PF25944">
    <property type="entry name" value="Beta-barrel_RND"/>
    <property type="match status" value="1"/>
</dbReference>
<name>A0AAV3TXZ0_9ALTE</name>
<feature type="domain" description="Multidrug resistance protein MdtA-like C-terminal permuted SH3" evidence="7">
    <location>
        <begin position="310"/>
        <end position="369"/>
    </location>
</feature>
<evidence type="ECO:0000256" key="2">
    <source>
        <dbReference type="ARBA" id="ARBA00009477"/>
    </source>
</evidence>
<dbReference type="Gene3D" id="2.40.50.100">
    <property type="match status" value="1"/>
</dbReference>
<feature type="coiled-coil region" evidence="3">
    <location>
        <begin position="145"/>
        <end position="172"/>
    </location>
</feature>
<dbReference type="SUPFAM" id="SSF111369">
    <property type="entry name" value="HlyD-like secretion proteins"/>
    <property type="match status" value="1"/>
</dbReference>
<dbReference type="FunFam" id="2.40.420.20:FF:000001">
    <property type="entry name" value="Efflux RND transporter periplasmic adaptor subunit"/>
    <property type="match status" value="1"/>
</dbReference>
<dbReference type="RefSeq" id="WP_345417137.1">
    <property type="nucleotide sequence ID" value="NZ_AP031496.1"/>
</dbReference>
<evidence type="ECO:0000313" key="8">
    <source>
        <dbReference type="EMBL" id="GAA4932995.1"/>
    </source>
</evidence>
<reference evidence="9" key="1">
    <citation type="journal article" date="2019" name="Int. J. Syst. Evol. Microbiol.">
        <title>The Global Catalogue of Microorganisms (GCM) 10K type strain sequencing project: providing services to taxonomists for standard genome sequencing and annotation.</title>
        <authorList>
            <consortium name="The Broad Institute Genomics Platform"/>
            <consortium name="The Broad Institute Genome Sequencing Center for Infectious Disease"/>
            <person name="Wu L."/>
            <person name="Ma J."/>
        </authorList>
    </citation>
    <scope>NUCLEOTIDE SEQUENCE [LARGE SCALE GENOMIC DNA]</scope>
    <source>
        <strain evidence="9">JCM 19134</strain>
    </source>
</reference>
<dbReference type="GO" id="GO:0022857">
    <property type="term" value="F:transmembrane transporter activity"/>
    <property type="evidence" value="ECO:0007669"/>
    <property type="project" value="InterPro"/>
</dbReference>
<evidence type="ECO:0000259" key="4">
    <source>
        <dbReference type="Pfam" id="PF25876"/>
    </source>
</evidence>
<keyword evidence="9" id="KW-1185">Reference proteome</keyword>
<comment type="caution">
    <text evidence="8">The sequence shown here is derived from an EMBL/GenBank/DDBJ whole genome shotgun (WGS) entry which is preliminary data.</text>
</comment>
<dbReference type="Pfam" id="PF25876">
    <property type="entry name" value="HH_MFP_RND"/>
    <property type="match status" value="1"/>
</dbReference>
<evidence type="ECO:0000259" key="6">
    <source>
        <dbReference type="Pfam" id="PF25944"/>
    </source>
</evidence>
<dbReference type="Gene3D" id="2.40.420.20">
    <property type="match status" value="1"/>
</dbReference>
<evidence type="ECO:0000259" key="5">
    <source>
        <dbReference type="Pfam" id="PF25917"/>
    </source>
</evidence>
<protein>
    <submittedName>
        <fullName evidence="8">Multidrug efflux RND transporter periplasmic adaptor subunit AcrA</fullName>
    </submittedName>
</protein>
<dbReference type="PANTHER" id="PTHR30158:SF3">
    <property type="entry name" value="MULTIDRUG EFFLUX PUMP SUBUNIT ACRA-RELATED"/>
    <property type="match status" value="1"/>
</dbReference>
<dbReference type="InterPro" id="IPR058626">
    <property type="entry name" value="MdtA-like_b-barrel"/>
</dbReference>
<dbReference type="Gene3D" id="1.10.287.470">
    <property type="entry name" value="Helix hairpin bin"/>
    <property type="match status" value="1"/>
</dbReference>
<dbReference type="Proteomes" id="UP001409585">
    <property type="component" value="Unassembled WGS sequence"/>
</dbReference>
<dbReference type="PANTHER" id="PTHR30158">
    <property type="entry name" value="ACRA/E-RELATED COMPONENT OF DRUG EFFLUX TRANSPORTER"/>
    <property type="match status" value="1"/>
</dbReference>
<dbReference type="GO" id="GO:0015721">
    <property type="term" value="P:bile acid and bile salt transport"/>
    <property type="evidence" value="ECO:0007669"/>
    <property type="project" value="TreeGrafter"/>
</dbReference>
<dbReference type="InterPro" id="IPR058625">
    <property type="entry name" value="MdtA-like_BSH"/>
</dbReference>
<organism evidence="8 9">
    <name type="scientific">Halioxenophilus aromaticivorans</name>
    <dbReference type="NCBI Taxonomy" id="1306992"/>
    <lineage>
        <taxon>Bacteria</taxon>
        <taxon>Pseudomonadati</taxon>
        <taxon>Pseudomonadota</taxon>
        <taxon>Gammaproteobacteria</taxon>
        <taxon>Alteromonadales</taxon>
        <taxon>Alteromonadaceae</taxon>
        <taxon>Halioxenophilus</taxon>
    </lineage>
</organism>
<gene>
    <name evidence="8" type="primary">acrA</name>
    <name evidence="8" type="ORF">GCM10025791_07040</name>
</gene>
<evidence type="ECO:0000256" key="1">
    <source>
        <dbReference type="ARBA" id="ARBA00004519"/>
    </source>
</evidence>
<feature type="domain" description="Multidrug resistance protein MdtA-like alpha-helical hairpin" evidence="4">
    <location>
        <begin position="109"/>
        <end position="176"/>
    </location>
</feature>
<dbReference type="InterPro" id="IPR058624">
    <property type="entry name" value="MdtA-like_HH"/>
</dbReference>
<accession>A0AAV3TXZ0</accession>
<dbReference type="GO" id="GO:0046677">
    <property type="term" value="P:response to antibiotic"/>
    <property type="evidence" value="ECO:0007669"/>
    <property type="project" value="TreeGrafter"/>
</dbReference>
<feature type="domain" description="Multidrug resistance protein MdtA-like beta-barrel" evidence="6">
    <location>
        <begin position="213"/>
        <end position="302"/>
    </location>
</feature>
<dbReference type="InterPro" id="IPR006143">
    <property type="entry name" value="RND_pump_MFP"/>
</dbReference>
<evidence type="ECO:0000256" key="3">
    <source>
        <dbReference type="SAM" id="Coils"/>
    </source>
</evidence>
<keyword evidence="3" id="KW-0175">Coiled coil</keyword>
<dbReference type="NCBIfam" id="TIGR01730">
    <property type="entry name" value="RND_mfp"/>
    <property type="match status" value="1"/>
</dbReference>
<feature type="domain" description="Multidrug resistance protein MdtA-like barrel-sandwich hybrid" evidence="5">
    <location>
        <begin position="67"/>
        <end position="208"/>
    </location>
</feature>
<dbReference type="Pfam" id="PF25967">
    <property type="entry name" value="RND-MFP_C"/>
    <property type="match status" value="1"/>
</dbReference>
<dbReference type="Gene3D" id="2.40.30.170">
    <property type="match status" value="1"/>
</dbReference>
<sequence length="402" mass="43131">MPKFLRPVATILAVIALHGCGSDSAKSTRPSVPGQGQSVPQVGVITVQQEPIKVPFELPGRVSAYATAEIRPQVDGIIEAILFKEGTTIKKGDALFQLDNQRYQAAKDAAVANVERAAASVAQMQATLSRREKLAKSQAITAEDLDEARTNVRVAQAELAVAKAELKTTELNLNYATVKSPISGIIGRRSVDVGALVTANQADTLATVRQMDPIYVDLVDTSAHWLRIRQQEPTASFNADNANSPELFINLEDGSQYPQTGRLSLADTVVSETTSTFTIRSEFPNPNLLLLPGMFVRVNAEVSGRDDLYLLPQRAVQRDAQGQATALFVNAENVVEQRDITTGSTLDNYWIVSNGVQVGDRVIIDGLQKIKVGATVTATEVEINSNGVVNQSLPANGAGDAK</sequence>
<comment type="similarity">
    <text evidence="2">Belongs to the membrane fusion protein (MFP) (TC 8.A.1) family.</text>
</comment>
<comment type="subcellular location">
    <subcellularLocation>
        <location evidence="1">Cell inner membrane</location>
        <topology evidence="1">Lipid-anchor</topology>
    </subcellularLocation>
</comment>
<proteinExistence type="inferred from homology"/>